<evidence type="ECO:0000313" key="3">
    <source>
        <dbReference type="EMBL" id="RYR31363.1"/>
    </source>
</evidence>
<evidence type="ECO:0000256" key="1">
    <source>
        <dbReference type="SAM" id="MobiDB-lite"/>
    </source>
</evidence>
<evidence type="ECO:0000259" key="2">
    <source>
        <dbReference type="Pfam" id="PF26130"/>
    </source>
</evidence>
<protein>
    <recommendedName>
        <fullName evidence="2">PB1-like domain-containing protein</fullName>
    </recommendedName>
</protein>
<comment type="caution">
    <text evidence="3">The sequence shown here is derived from an EMBL/GenBank/DDBJ whole genome shotgun (WGS) entry which is preliminary data.</text>
</comment>
<feature type="region of interest" description="Disordered" evidence="1">
    <location>
        <begin position="167"/>
        <end position="249"/>
    </location>
</feature>
<accession>A0A445AY79</accession>
<evidence type="ECO:0000313" key="4">
    <source>
        <dbReference type="Proteomes" id="UP000289738"/>
    </source>
</evidence>
<organism evidence="3 4">
    <name type="scientific">Arachis hypogaea</name>
    <name type="common">Peanut</name>
    <dbReference type="NCBI Taxonomy" id="3818"/>
    <lineage>
        <taxon>Eukaryota</taxon>
        <taxon>Viridiplantae</taxon>
        <taxon>Streptophyta</taxon>
        <taxon>Embryophyta</taxon>
        <taxon>Tracheophyta</taxon>
        <taxon>Spermatophyta</taxon>
        <taxon>Magnoliopsida</taxon>
        <taxon>eudicotyledons</taxon>
        <taxon>Gunneridae</taxon>
        <taxon>Pentapetalae</taxon>
        <taxon>rosids</taxon>
        <taxon>fabids</taxon>
        <taxon>Fabales</taxon>
        <taxon>Fabaceae</taxon>
        <taxon>Papilionoideae</taxon>
        <taxon>50 kb inversion clade</taxon>
        <taxon>dalbergioids sensu lato</taxon>
        <taxon>Dalbergieae</taxon>
        <taxon>Pterocarpus clade</taxon>
        <taxon>Arachis</taxon>
    </lineage>
</organism>
<sequence length="249" mass="27543">MSDLLKDIGYTSIAEFYWLEPGKGLDDGLRLLRVDMDVVRMYEAAMKNGNKINVYTEHPVDQPVVVEEKELTPSKMRRKVCPKRVPTPKTTPKRRLAVVEDDDDAKIAGNVQVEKQAQISAEAQPMEEAHQGNNPADVVAQNEVSLTVPNQIPNPAPLATHEAIKIFQPPPTPVQPNEPPSTQSKPSQPPLEVEQQPSQTHGIYPVPPPEDNISEAFQPIEHDQQPSHTDETDQVTPSQANVSEPIAPE</sequence>
<dbReference type="Pfam" id="PF26130">
    <property type="entry name" value="PB1-like"/>
    <property type="match status" value="1"/>
</dbReference>
<dbReference type="AlphaFoldDB" id="A0A445AY79"/>
<dbReference type="InterPro" id="IPR058594">
    <property type="entry name" value="PB1-like_dom_pln"/>
</dbReference>
<name>A0A445AY79_ARAHY</name>
<feature type="compositionally biased region" description="Basic and acidic residues" evidence="1">
    <location>
        <begin position="220"/>
        <end position="231"/>
    </location>
</feature>
<proteinExistence type="predicted"/>
<dbReference type="Proteomes" id="UP000289738">
    <property type="component" value="Chromosome B01"/>
</dbReference>
<reference evidence="3 4" key="1">
    <citation type="submission" date="2019-01" db="EMBL/GenBank/DDBJ databases">
        <title>Sequencing of cultivated peanut Arachis hypogaea provides insights into genome evolution and oil improvement.</title>
        <authorList>
            <person name="Chen X."/>
        </authorList>
    </citation>
    <scope>NUCLEOTIDE SEQUENCE [LARGE SCALE GENOMIC DNA]</scope>
    <source>
        <strain evidence="4">cv. Fuhuasheng</strain>
        <tissue evidence="3">Leaves</tissue>
    </source>
</reference>
<gene>
    <name evidence="3" type="ORF">Ahy_B01g056178</name>
</gene>
<dbReference type="EMBL" id="SDMP01000011">
    <property type="protein sequence ID" value="RYR31363.1"/>
    <property type="molecule type" value="Genomic_DNA"/>
</dbReference>
<keyword evidence="4" id="KW-1185">Reference proteome</keyword>
<feature type="compositionally biased region" description="Pro residues" evidence="1">
    <location>
        <begin position="168"/>
        <end position="179"/>
    </location>
</feature>
<feature type="domain" description="PB1-like" evidence="2">
    <location>
        <begin position="2"/>
        <end position="58"/>
    </location>
</feature>